<dbReference type="EMBL" id="BAAAQK010000033">
    <property type="protein sequence ID" value="GAA1880855.1"/>
    <property type="molecule type" value="Genomic_DNA"/>
</dbReference>
<dbReference type="PROSITE" id="PS00622">
    <property type="entry name" value="HTH_LUXR_1"/>
    <property type="match status" value="1"/>
</dbReference>
<dbReference type="InterPro" id="IPR016032">
    <property type="entry name" value="Sig_transdc_resp-reg_C-effctor"/>
</dbReference>
<dbReference type="InterPro" id="IPR027417">
    <property type="entry name" value="P-loop_NTPase"/>
</dbReference>
<dbReference type="SUPFAM" id="SSF46894">
    <property type="entry name" value="C-terminal effector domain of the bipartite response regulators"/>
    <property type="match status" value="1"/>
</dbReference>
<feature type="domain" description="HTH luxR-type" evidence="2">
    <location>
        <begin position="753"/>
        <end position="818"/>
    </location>
</feature>
<protein>
    <recommendedName>
        <fullName evidence="2">HTH luxR-type domain-containing protein</fullName>
    </recommendedName>
</protein>
<dbReference type="PROSITE" id="PS50043">
    <property type="entry name" value="HTH_LUXR_2"/>
    <property type="match status" value="1"/>
</dbReference>
<reference evidence="3 4" key="1">
    <citation type="journal article" date="2019" name="Int. J. Syst. Evol. Microbiol.">
        <title>The Global Catalogue of Microorganisms (GCM) 10K type strain sequencing project: providing services to taxonomists for standard genome sequencing and annotation.</title>
        <authorList>
            <consortium name="The Broad Institute Genomics Platform"/>
            <consortium name="The Broad Institute Genome Sequencing Center for Infectious Disease"/>
            <person name="Wu L."/>
            <person name="Ma J."/>
        </authorList>
    </citation>
    <scope>NUCLEOTIDE SEQUENCE [LARGE SCALE GENOMIC DNA]</scope>
    <source>
        <strain evidence="3 4">JCM 16009</strain>
    </source>
</reference>
<keyword evidence="4" id="KW-1185">Reference proteome</keyword>
<organism evidence="3 4">
    <name type="scientific">Pseudonocardia ailaonensis</name>
    <dbReference type="NCBI Taxonomy" id="367279"/>
    <lineage>
        <taxon>Bacteria</taxon>
        <taxon>Bacillati</taxon>
        <taxon>Actinomycetota</taxon>
        <taxon>Actinomycetes</taxon>
        <taxon>Pseudonocardiales</taxon>
        <taxon>Pseudonocardiaceae</taxon>
        <taxon>Pseudonocardia</taxon>
    </lineage>
</organism>
<accession>A0ABN2NRP8</accession>
<dbReference type="InterPro" id="IPR000792">
    <property type="entry name" value="Tscrpt_reg_LuxR_C"/>
</dbReference>
<sequence>MTVETRQAPLLVGRTAERDRAAEALASRSVVLAGPAGSGRTRLAQEICTAVGDRDGPIRWAYGTSAAGRFPLGALAPLIPPLDNAGGEFGLIQHAEYALGDRTGGLPLLVVDDAHLLDPLSVTVLSQVALTGRAVTLLCVDTAHPDPFSGLWKDGKALRVALDPLSRRQTDQLIGSVLGGPVDSRTGADLRGLGSGLPLHLVEILEEGLRSGRIATYRGLHWWTGPMAPSERLGEIVSARVAVLGAAARRALDVVALVEPIPLPVLLGITGHDGPDELEDRGVVRVEGDIVRTRDPVTAAVARTRLTAARADRLVAQVFGPPDRRSAADLVRHPPGTVDELPAERAAEAAGLALAQGRHAEAARFAHAADGVGDSQAVLAEAQRWAAAPLPPPADPEPASSALVRALDLGLRQDRTAEAATLLEGHPTQAAGRALIALAAGDLDGAAGLADGLTGPMADATHAIVDACLARLVTGFRPPDPAAHTTEALTGYLLGSWAEGLALRVHGRIADAARSAERLHDEILGRPASAADAVAALVRAGAERAAGRLLSAAALLEESLHRFGEPGGTGDPLGVGGLAGAQLAATRAELGEARTARNLLRRTRPRQRDAVARMLAVAWIHAAEQRHTIAVGIALRAAALASAAPALQADALHTVVRFGGADLVAPRLARLAERTGAAGIQAYARHASAAHRGEHTRLRDVAEEFENNGAQLLAAEAMAQAARAATGRAADSAAMRAAALARSCGGPRTPALQELPAPFLTRREEQIVRLAAEGLENQTIARQLVVSVRTVESHLANAYPKLGVHGRGQLAVALEDADGTG</sequence>
<evidence type="ECO:0000313" key="3">
    <source>
        <dbReference type="EMBL" id="GAA1880855.1"/>
    </source>
</evidence>
<dbReference type="PRINTS" id="PR00038">
    <property type="entry name" value="HTHLUXR"/>
</dbReference>
<dbReference type="Proteomes" id="UP001500449">
    <property type="component" value="Unassembled WGS sequence"/>
</dbReference>
<dbReference type="InterPro" id="IPR036388">
    <property type="entry name" value="WH-like_DNA-bd_sf"/>
</dbReference>
<dbReference type="PANTHER" id="PTHR43214">
    <property type="entry name" value="TWO-COMPONENT RESPONSE REGULATOR"/>
    <property type="match status" value="1"/>
</dbReference>
<dbReference type="SUPFAM" id="SSF52540">
    <property type="entry name" value="P-loop containing nucleoside triphosphate hydrolases"/>
    <property type="match status" value="1"/>
</dbReference>
<dbReference type="InterPro" id="IPR039420">
    <property type="entry name" value="WalR-like"/>
</dbReference>
<evidence type="ECO:0000256" key="1">
    <source>
        <dbReference type="ARBA" id="ARBA00023125"/>
    </source>
</evidence>
<name>A0ABN2NRP8_9PSEU</name>
<dbReference type="Pfam" id="PF00196">
    <property type="entry name" value="GerE"/>
    <property type="match status" value="1"/>
</dbReference>
<keyword evidence="1" id="KW-0238">DNA-binding</keyword>
<comment type="caution">
    <text evidence="3">The sequence shown here is derived from an EMBL/GenBank/DDBJ whole genome shotgun (WGS) entry which is preliminary data.</text>
</comment>
<dbReference type="CDD" id="cd06170">
    <property type="entry name" value="LuxR_C_like"/>
    <property type="match status" value="1"/>
</dbReference>
<dbReference type="SMART" id="SM00421">
    <property type="entry name" value="HTH_LUXR"/>
    <property type="match status" value="1"/>
</dbReference>
<proteinExistence type="predicted"/>
<evidence type="ECO:0000313" key="4">
    <source>
        <dbReference type="Proteomes" id="UP001500449"/>
    </source>
</evidence>
<evidence type="ECO:0000259" key="2">
    <source>
        <dbReference type="PROSITE" id="PS50043"/>
    </source>
</evidence>
<dbReference type="RefSeq" id="WP_344428161.1">
    <property type="nucleotide sequence ID" value="NZ_BAAAQK010000033.1"/>
</dbReference>
<gene>
    <name evidence="3" type="ORF">GCM10009836_72700</name>
</gene>
<dbReference type="Gene3D" id="1.10.10.10">
    <property type="entry name" value="Winged helix-like DNA-binding domain superfamily/Winged helix DNA-binding domain"/>
    <property type="match status" value="1"/>
</dbReference>